<sequence>MNLENMEKDFGRSLRNARVGMKKSKEEMAERLGVDPSIVGRWESGTSLPPLARAKKITQACGLNEEEFIQKLQGILVEREKIKSARRSMRKR</sequence>
<dbReference type="EMBL" id="MHWS01000003">
    <property type="protein sequence ID" value="OHB12840.1"/>
    <property type="molecule type" value="Genomic_DNA"/>
</dbReference>
<proteinExistence type="predicted"/>
<dbReference type="AlphaFoldDB" id="A0A1G2UTW4"/>
<dbReference type="SUPFAM" id="SSF47413">
    <property type="entry name" value="lambda repressor-like DNA-binding domains"/>
    <property type="match status" value="1"/>
</dbReference>
<dbReference type="GO" id="GO:0003677">
    <property type="term" value="F:DNA binding"/>
    <property type="evidence" value="ECO:0007669"/>
    <property type="project" value="InterPro"/>
</dbReference>
<accession>A0A1G2UTW4</accession>
<dbReference type="SMART" id="SM00530">
    <property type="entry name" value="HTH_XRE"/>
    <property type="match status" value="1"/>
</dbReference>
<gene>
    <name evidence="2" type="ORF">A3G46_02385</name>
</gene>
<dbReference type="Gene3D" id="1.10.260.40">
    <property type="entry name" value="lambda repressor-like DNA-binding domains"/>
    <property type="match status" value="1"/>
</dbReference>
<protein>
    <recommendedName>
        <fullName evidence="1">HTH cro/C1-type domain-containing protein</fullName>
    </recommendedName>
</protein>
<evidence type="ECO:0000259" key="1">
    <source>
        <dbReference type="PROSITE" id="PS50943"/>
    </source>
</evidence>
<reference evidence="2 3" key="1">
    <citation type="journal article" date="2016" name="Nat. Commun.">
        <title>Thousands of microbial genomes shed light on interconnected biogeochemical processes in an aquifer system.</title>
        <authorList>
            <person name="Anantharaman K."/>
            <person name="Brown C.T."/>
            <person name="Hug L.A."/>
            <person name="Sharon I."/>
            <person name="Castelle C.J."/>
            <person name="Probst A.J."/>
            <person name="Thomas B.C."/>
            <person name="Singh A."/>
            <person name="Wilkins M.J."/>
            <person name="Karaoz U."/>
            <person name="Brodie E.L."/>
            <person name="Williams K.H."/>
            <person name="Hubbard S.S."/>
            <person name="Banfield J.F."/>
        </authorList>
    </citation>
    <scope>NUCLEOTIDE SEQUENCE [LARGE SCALE GENOMIC DNA]</scope>
</reference>
<evidence type="ECO:0000313" key="2">
    <source>
        <dbReference type="EMBL" id="OHB12840.1"/>
    </source>
</evidence>
<name>A0A1G2UTW4_9BACT</name>
<dbReference type="InterPro" id="IPR001387">
    <property type="entry name" value="Cro/C1-type_HTH"/>
</dbReference>
<dbReference type="InterPro" id="IPR010982">
    <property type="entry name" value="Lambda_DNA-bd_dom_sf"/>
</dbReference>
<dbReference type="Pfam" id="PF01381">
    <property type="entry name" value="HTH_3"/>
    <property type="match status" value="1"/>
</dbReference>
<comment type="caution">
    <text evidence="2">The sequence shown here is derived from an EMBL/GenBank/DDBJ whole genome shotgun (WGS) entry which is preliminary data.</text>
</comment>
<organism evidence="2 3">
    <name type="scientific">Candidatus Zambryskibacteria bacterium RIFCSPLOWO2_12_FULL_39_16</name>
    <dbReference type="NCBI Taxonomy" id="1802775"/>
    <lineage>
        <taxon>Bacteria</taxon>
        <taxon>Candidatus Zambryskiibacteriota</taxon>
    </lineage>
</organism>
<evidence type="ECO:0000313" key="3">
    <source>
        <dbReference type="Proteomes" id="UP000177276"/>
    </source>
</evidence>
<dbReference type="PROSITE" id="PS50943">
    <property type="entry name" value="HTH_CROC1"/>
    <property type="match status" value="1"/>
</dbReference>
<feature type="domain" description="HTH cro/C1-type" evidence="1">
    <location>
        <begin position="14"/>
        <end position="68"/>
    </location>
</feature>
<dbReference type="CDD" id="cd00093">
    <property type="entry name" value="HTH_XRE"/>
    <property type="match status" value="1"/>
</dbReference>
<dbReference type="Proteomes" id="UP000177276">
    <property type="component" value="Unassembled WGS sequence"/>
</dbReference>